<dbReference type="GO" id="GO:0003848">
    <property type="term" value="F:2-amino-4-hydroxy-6-hydroxymethyldihydropteridine diphosphokinase activity"/>
    <property type="evidence" value="ECO:0007669"/>
    <property type="project" value="UniProtKB-EC"/>
</dbReference>
<evidence type="ECO:0000256" key="6">
    <source>
        <dbReference type="ARBA" id="ARBA00022777"/>
    </source>
</evidence>
<keyword evidence="4 10" id="KW-0808">Transferase</keyword>
<organism evidence="10 11">
    <name type="scientific">Staphylococcus felis</name>
    <dbReference type="NCBI Taxonomy" id="46127"/>
    <lineage>
        <taxon>Bacteria</taxon>
        <taxon>Bacillati</taxon>
        <taxon>Bacillota</taxon>
        <taxon>Bacilli</taxon>
        <taxon>Bacillales</taxon>
        <taxon>Staphylococcaceae</taxon>
        <taxon>Staphylococcus</taxon>
    </lineage>
</organism>
<comment type="caution">
    <text evidence="10">The sequence shown here is derived from an EMBL/GenBank/DDBJ whole genome shotgun (WGS) entry which is preliminary data.</text>
</comment>
<dbReference type="EMBL" id="QKYD01000070">
    <property type="protein sequence ID" value="REI23343.1"/>
    <property type="molecule type" value="Genomic_DNA"/>
</dbReference>
<comment type="catalytic activity">
    <reaction evidence="1">
        <text>6-hydroxymethyl-7,8-dihydropterin + ATP = (7,8-dihydropterin-6-yl)methyl diphosphate + AMP + H(+)</text>
        <dbReference type="Rhea" id="RHEA:11412"/>
        <dbReference type="ChEBI" id="CHEBI:15378"/>
        <dbReference type="ChEBI" id="CHEBI:30616"/>
        <dbReference type="ChEBI" id="CHEBI:44841"/>
        <dbReference type="ChEBI" id="CHEBI:72950"/>
        <dbReference type="ChEBI" id="CHEBI:456215"/>
        <dbReference type="EC" id="2.7.6.3"/>
    </reaction>
</comment>
<protein>
    <recommendedName>
        <fullName evidence="3">2-amino-4-hydroxy-6-hydroxymethyldihydropteridine diphosphokinase</fullName>
        <ecNumber evidence="3">2.7.6.3</ecNumber>
    </recommendedName>
</protein>
<dbReference type="NCBIfam" id="TIGR01498">
    <property type="entry name" value="folK"/>
    <property type="match status" value="1"/>
</dbReference>
<dbReference type="PROSITE" id="PS00794">
    <property type="entry name" value="HPPK"/>
    <property type="match status" value="1"/>
</dbReference>
<dbReference type="Gene3D" id="3.30.70.560">
    <property type="entry name" value="7,8-Dihydro-6-hydroxymethylpterin-pyrophosphokinase HPPK"/>
    <property type="match status" value="1"/>
</dbReference>
<evidence type="ECO:0000259" key="9">
    <source>
        <dbReference type="PROSITE" id="PS00794"/>
    </source>
</evidence>
<dbReference type="InterPro" id="IPR000550">
    <property type="entry name" value="Hppk"/>
</dbReference>
<dbReference type="AlphaFoldDB" id="A0AAX1RWC0"/>
<comment type="pathway">
    <text evidence="2">Cofactor biosynthesis; tetrahydrofolate biosynthesis; 2-amino-4-hydroxy-6-hydroxymethyl-7,8-dihydropteridine diphosphate from 7,8-dihydroneopterin triphosphate: step 4/4.</text>
</comment>
<evidence type="ECO:0000256" key="7">
    <source>
        <dbReference type="ARBA" id="ARBA00022840"/>
    </source>
</evidence>
<dbReference type="RefSeq" id="WP_115856231.1">
    <property type="nucleotide sequence ID" value="NZ_CAJUZR010000021.1"/>
</dbReference>
<dbReference type="PANTHER" id="PTHR43071:SF1">
    <property type="entry name" value="2-AMINO-4-HYDROXY-6-HYDROXYMETHYLDIHYDROPTERIDINE PYROPHOSPHOKINASE"/>
    <property type="match status" value="1"/>
</dbReference>
<accession>A0AAX1RWC0</accession>
<evidence type="ECO:0000256" key="3">
    <source>
        <dbReference type="ARBA" id="ARBA00013253"/>
    </source>
</evidence>
<evidence type="ECO:0000256" key="8">
    <source>
        <dbReference type="ARBA" id="ARBA00022909"/>
    </source>
</evidence>
<keyword evidence="7" id="KW-0067">ATP-binding</keyword>
<dbReference type="Proteomes" id="UP000256337">
    <property type="component" value="Unassembled WGS sequence"/>
</dbReference>
<name>A0AAX1RWC0_9STAP</name>
<proteinExistence type="predicted"/>
<keyword evidence="5" id="KW-0547">Nucleotide-binding</keyword>
<keyword evidence="8" id="KW-0289">Folate biosynthesis</keyword>
<dbReference type="GO" id="GO:0046656">
    <property type="term" value="P:folic acid biosynthetic process"/>
    <property type="evidence" value="ECO:0007669"/>
    <property type="project" value="UniProtKB-KW"/>
</dbReference>
<dbReference type="SUPFAM" id="SSF55083">
    <property type="entry name" value="6-hydroxymethyl-7,8-dihydropterin pyrophosphokinase, HPPK"/>
    <property type="match status" value="1"/>
</dbReference>
<sequence length="158" mass="18152">MVDAYLSLGSNIGERETQLQLAIEQLNMTPGIRVKRVSLIYETKPVGYVDQPDFLNLCVSIETNLPPFQLLQACLEIETRLHRVRKERWGPRTIDIDILLYGKSIIEDEHLSIPHPRMSERAFVMIPLNDIASDVIEPRSNKLIRTLVQPDDSVVKYK</sequence>
<evidence type="ECO:0000313" key="11">
    <source>
        <dbReference type="Proteomes" id="UP000256337"/>
    </source>
</evidence>
<gene>
    <name evidence="10" type="primary">folK</name>
    <name evidence="10" type="ORF">DOS76_03885</name>
</gene>
<keyword evidence="6" id="KW-0418">Kinase</keyword>
<feature type="domain" description="7,8-dihydro-6-hydroxymethylpterin-pyrophosphokinase" evidence="9">
    <location>
        <begin position="88"/>
        <end position="99"/>
    </location>
</feature>
<dbReference type="GO" id="GO:0005524">
    <property type="term" value="F:ATP binding"/>
    <property type="evidence" value="ECO:0007669"/>
    <property type="project" value="UniProtKB-KW"/>
</dbReference>
<dbReference type="GO" id="GO:0016301">
    <property type="term" value="F:kinase activity"/>
    <property type="evidence" value="ECO:0007669"/>
    <property type="project" value="UniProtKB-KW"/>
</dbReference>
<dbReference type="CDD" id="cd00483">
    <property type="entry name" value="HPPK"/>
    <property type="match status" value="1"/>
</dbReference>
<dbReference type="InterPro" id="IPR035907">
    <property type="entry name" value="Hppk_sf"/>
</dbReference>
<evidence type="ECO:0000256" key="4">
    <source>
        <dbReference type="ARBA" id="ARBA00022679"/>
    </source>
</evidence>
<dbReference type="EC" id="2.7.6.3" evidence="3"/>
<evidence type="ECO:0000256" key="5">
    <source>
        <dbReference type="ARBA" id="ARBA00022741"/>
    </source>
</evidence>
<evidence type="ECO:0000256" key="1">
    <source>
        <dbReference type="ARBA" id="ARBA00000198"/>
    </source>
</evidence>
<evidence type="ECO:0000256" key="2">
    <source>
        <dbReference type="ARBA" id="ARBA00005051"/>
    </source>
</evidence>
<reference evidence="10 11" key="1">
    <citation type="journal article" date="2018" name="Vet. Microbiol.">
        <title>Characterisation of Staphylococcus felis isolated from cats using whole genome sequencing.</title>
        <authorList>
            <person name="Worthing K."/>
            <person name="Pang S."/>
            <person name="Trott D.J."/>
            <person name="Abraham S."/>
            <person name="Coombs G.W."/>
            <person name="Jordan D."/>
            <person name="McIntyre L."/>
            <person name="Davies M.R."/>
            <person name="Norris J."/>
        </authorList>
    </citation>
    <scope>NUCLEOTIDE SEQUENCE [LARGE SCALE GENOMIC DNA]</scope>
    <source>
        <strain evidence="10 11">F25</strain>
    </source>
</reference>
<dbReference type="Pfam" id="PF01288">
    <property type="entry name" value="HPPK"/>
    <property type="match status" value="1"/>
</dbReference>
<dbReference type="PANTHER" id="PTHR43071">
    <property type="entry name" value="2-AMINO-4-HYDROXY-6-HYDROXYMETHYLDIHYDROPTERIDINE PYROPHOSPHOKINASE"/>
    <property type="match status" value="1"/>
</dbReference>
<evidence type="ECO:0000313" key="10">
    <source>
        <dbReference type="EMBL" id="REI23343.1"/>
    </source>
</evidence>